<dbReference type="Gene3D" id="2.160.10.10">
    <property type="entry name" value="Hexapeptide repeat proteins"/>
    <property type="match status" value="2"/>
</dbReference>
<evidence type="ECO:0000256" key="14">
    <source>
        <dbReference type="ARBA" id="ARBA00023316"/>
    </source>
</evidence>
<evidence type="ECO:0000256" key="12">
    <source>
        <dbReference type="ARBA" id="ARBA00023268"/>
    </source>
</evidence>
<dbReference type="GO" id="GO:0071555">
    <property type="term" value="P:cell wall organization"/>
    <property type="evidence" value="ECO:0007669"/>
    <property type="project" value="UniProtKB-KW"/>
</dbReference>
<dbReference type="PATRIC" id="fig|186479.3.peg.6675"/>
<evidence type="ECO:0000256" key="3">
    <source>
        <dbReference type="ARBA" id="ARBA00007707"/>
    </source>
</evidence>
<organism evidence="19 20">
    <name type="scientific">Kouleothrix aurantiaca</name>
    <dbReference type="NCBI Taxonomy" id="186479"/>
    <lineage>
        <taxon>Bacteria</taxon>
        <taxon>Bacillati</taxon>
        <taxon>Chloroflexota</taxon>
        <taxon>Chloroflexia</taxon>
        <taxon>Chloroflexales</taxon>
        <taxon>Roseiflexineae</taxon>
        <taxon>Roseiflexaceae</taxon>
        <taxon>Kouleothrix</taxon>
    </lineage>
</organism>
<gene>
    <name evidence="19" type="ORF">SE17_02690</name>
</gene>
<evidence type="ECO:0000256" key="7">
    <source>
        <dbReference type="ARBA" id="ARBA00022695"/>
    </source>
</evidence>
<dbReference type="PANTHER" id="PTHR43584">
    <property type="entry name" value="NUCLEOTIDYL TRANSFERASE"/>
    <property type="match status" value="1"/>
</dbReference>
<evidence type="ECO:0000256" key="4">
    <source>
        <dbReference type="ARBA" id="ARBA00007947"/>
    </source>
</evidence>
<keyword evidence="8" id="KW-0479">Metal-binding</keyword>
<keyword evidence="13" id="KW-0012">Acyltransferase</keyword>
<evidence type="ECO:0000256" key="5">
    <source>
        <dbReference type="ARBA" id="ARBA00022490"/>
    </source>
</evidence>
<feature type="region of interest" description="Disordered" evidence="18">
    <location>
        <begin position="441"/>
        <end position="465"/>
    </location>
</feature>
<proteinExistence type="inferred from homology"/>
<dbReference type="GO" id="GO:0005737">
    <property type="term" value="C:cytoplasm"/>
    <property type="evidence" value="ECO:0007669"/>
    <property type="project" value="UniProtKB-SubCell"/>
</dbReference>
<evidence type="ECO:0000256" key="11">
    <source>
        <dbReference type="ARBA" id="ARBA00022984"/>
    </source>
</evidence>
<keyword evidence="12" id="KW-0511">Multifunctional enzyme</keyword>
<evidence type="ECO:0000256" key="15">
    <source>
        <dbReference type="ARBA" id="ARBA00048247"/>
    </source>
</evidence>
<dbReference type="GO" id="GO:0019134">
    <property type="term" value="F:glucosamine-1-phosphate N-acetyltransferase activity"/>
    <property type="evidence" value="ECO:0007669"/>
    <property type="project" value="UniProtKB-EC"/>
</dbReference>
<dbReference type="InterPro" id="IPR001451">
    <property type="entry name" value="Hexapep"/>
</dbReference>
<keyword evidence="20" id="KW-1185">Reference proteome</keyword>
<keyword evidence="9" id="KW-0460">Magnesium</keyword>
<comment type="catalytic activity">
    <reaction evidence="15">
        <text>alpha-D-glucosamine 1-phosphate + acetyl-CoA = N-acetyl-alpha-D-glucosamine 1-phosphate + CoA + H(+)</text>
        <dbReference type="Rhea" id="RHEA:13725"/>
        <dbReference type="ChEBI" id="CHEBI:15378"/>
        <dbReference type="ChEBI" id="CHEBI:57287"/>
        <dbReference type="ChEBI" id="CHEBI:57288"/>
        <dbReference type="ChEBI" id="CHEBI:57776"/>
        <dbReference type="ChEBI" id="CHEBI:58516"/>
        <dbReference type="EC" id="2.3.1.157"/>
    </reaction>
</comment>
<dbReference type="Proteomes" id="UP000050509">
    <property type="component" value="Unassembled WGS sequence"/>
</dbReference>
<keyword evidence="11" id="KW-0573">Peptidoglycan synthesis</keyword>
<dbReference type="InterPro" id="IPR029044">
    <property type="entry name" value="Nucleotide-diphossugar_trans"/>
</dbReference>
<dbReference type="GO" id="GO:0009252">
    <property type="term" value="P:peptidoglycan biosynthetic process"/>
    <property type="evidence" value="ECO:0007669"/>
    <property type="project" value="UniProtKB-KW"/>
</dbReference>
<dbReference type="EMBL" id="LJCR01000032">
    <property type="protein sequence ID" value="KPV54611.1"/>
    <property type="molecule type" value="Genomic_DNA"/>
</dbReference>
<keyword evidence="10" id="KW-0133">Cell shape</keyword>
<comment type="catalytic activity">
    <reaction evidence="16">
        <text>N-acetyl-alpha-D-glucosamine 1-phosphate + UTP + H(+) = UDP-N-acetyl-alpha-D-glucosamine + diphosphate</text>
        <dbReference type="Rhea" id="RHEA:13509"/>
        <dbReference type="ChEBI" id="CHEBI:15378"/>
        <dbReference type="ChEBI" id="CHEBI:33019"/>
        <dbReference type="ChEBI" id="CHEBI:46398"/>
        <dbReference type="ChEBI" id="CHEBI:57705"/>
        <dbReference type="ChEBI" id="CHEBI:57776"/>
        <dbReference type="EC" id="2.7.7.23"/>
    </reaction>
</comment>
<dbReference type="InterPro" id="IPR011004">
    <property type="entry name" value="Trimer_LpxA-like_sf"/>
</dbReference>
<comment type="subcellular location">
    <subcellularLocation>
        <location evidence="2">Cytoplasm</location>
    </subcellularLocation>
</comment>
<evidence type="ECO:0000256" key="16">
    <source>
        <dbReference type="ARBA" id="ARBA00048493"/>
    </source>
</evidence>
<dbReference type="GO" id="GO:0008360">
    <property type="term" value="P:regulation of cell shape"/>
    <property type="evidence" value="ECO:0007669"/>
    <property type="project" value="UniProtKB-KW"/>
</dbReference>
<evidence type="ECO:0000256" key="1">
    <source>
        <dbReference type="ARBA" id="ARBA00001946"/>
    </source>
</evidence>
<evidence type="ECO:0000256" key="18">
    <source>
        <dbReference type="SAM" id="MobiDB-lite"/>
    </source>
</evidence>
<dbReference type="AlphaFoldDB" id="A0A0P9D6B8"/>
<evidence type="ECO:0000256" key="13">
    <source>
        <dbReference type="ARBA" id="ARBA00023315"/>
    </source>
</evidence>
<accession>A0A0P9D6B8</accession>
<dbReference type="InterPro" id="IPR050065">
    <property type="entry name" value="GlmU-like"/>
</dbReference>
<dbReference type="GO" id="GO:0046872">
    <property type="term" value="F:metal ion binding"/>
    <property type="evidence" value="ECO:0007669"/>
    <property type="project" value="UniProtKB-KW"/>
</dbReference>
<evidence type="ECO:0000256" key="6">
    <source>
        <dbReference type="ARBA" id="ARBA00022679"/>
    </source>
</evidence>
<keyword evidence="14" id="KW-0961">Cell wall biogenesis/degradation</keyword>
<dbReference type="Pfam" id="PF00132">
    <property type="entry name" value="Hexapep"/>
    <property type="match status" value="1"/>
</dbReference>
<evidence type="ECO:0000256" key="2">
    <source>
        <dbReference type="ARBA" id="ARBA00004496"/>
    </source>
</evidence>
<protein>
    <submittedName>
        <fullName evidence="19">Multidrug transporter</fullName>
    </submittedName>
</protein>
<evidence type="ECO:0000313" key="19">
    <source>
        <dbReference type="EMBL" id="KPV54611.1"/>
    </source>
</evidence>
<dbReference type="GO" id="GO:0003977">
    <property type="term" value="F:UDP-N-acetylglucosamine diphosphorylase activity"/>
    <property type="evidence" value="ECO:0007669"/>
    <property type="project" value="UniProtKB-EC"/>
</dbReference>
<dbReference type="PANTHER" id="PTHR43584:SF3">
    <property type="entry name" value="BIFUNCTIONAL PROTEIN GLMU"/>
    <property type="match status" value="1"/>
</dbReference>
<evidence type="ECO:0000256" key="9">
    <source>
        <dbReference type="ARBA" id="ARBA00022842"/>
    </source>
</evidence>
<comment type="similarity">
    <text evidence="4">In the N-terminal section; belongs to the N-acetylglucosamine-1-phosphate uridyltransferase family.</text>
</comment>
<keyword evidence="5" id="KW-0963">Cytoplasm</keyword>
<name>A0A0P9D6B8_9CHLR</name>
<keyword evidence="6" id="KW-0808">Transferase</keyword>
<evidence type="ECO:0000256" key="17">
    <source>
        <dbReference type="ARBA" id="ARBA00049628"/>
    </source>
</evidence>
<comment type="similarity">
    <text evidence="3">In the C-terminal section; belongs to the transferase hexapeptide repeat family.</text>
</comment>
<evidence type="ECO:0000256" key="10">
    <source>
        <dbReference type="ARBA" id="ARBA00022960"/>
    </source>
</evidence>
<evidence type="ECO:0000313" key="20">
    <source>
        <dbReference type="Proteomes" id="UP000050509"/>
    </source>
</evidence>
<comment type="caution">
    <text evidence="19">The sequence shown here is derived from an EMBL/GenBank/DDBJ whole genome shotgun (WGS) entry which is preliminary data.</text>
</comment>
<evidence type="ECO:0000256" key="8">
    <source>
        <dbReference type="ARBA" id="ARBA00022723"/>
    </source>
</evidence>
<reference evidence="19 20" key="1">
    <citation type="submission" date="2015-09" db="EMBL/GenBank/DDBJ databases">
        <title>Draft genome sequence of Kouleothrix aurantiaca JCM 19913.</title>
        <authorList>
            <person name="Hemp J."/>
        </authorList>
    </citation>
    <scope>NUCLEOTIDE SEQUENCE [LARGE SCALE GENOMIC DNA]</scope>
    <source>
        <strain evidence="19 20">COM-B</strain>
    </source>
</reference>
<dbReference type="SUPFAM" id="SSF51161">
    <property type="entry name" value="Trimeric LpxA-like enzymes"/>
    <property type="match status" value="1"/>
</dbReference>
<keyword evidence="7" id="KW-0548">Nucleotidyltransferase</keyword>
<comment type="function">
    <text evidence="17">Catalyzes the last two sequential reactions in the de novo biosynthetic pathway for UDP-N-acetylglucosamine (UDP-GlcNAc). The C-terminal domain catalyzes the transfer of acetyl group from acetyl coenzyme A to glucosamine-1-phosphate (GlcN-1-P) to produce N-acetylglucosamine-1-phosphate (GlcNAc-1-P), which is converted into UDP-GlcNAc by the transfer of uridine 5-monophosphate (from uridine 5-triphosphate), a reaction catalyzed by the N-terminal domain.</text>
</comment>
<sequence>MKRIVIRERTPIPPFGEPARDLRILNKPLWLLQRDLLAHHCRGAEEVDSPSEISSDREELLVYRDNLFFNGELIDTFIAQAKASGHACQIAFARDDKSITTHALRLQDGITLDIQHNVYVADLFYYPYGVTEEAQPLIIDTEPREMGYYHIPTYMAPNQGDLIFQVPRRVFLSIENWVHVFLANSPFGVFSLGRIHEQRAEESWKEKLAVSFSTLLDRINPLAPRWRNHFLASSRLVKIGKNCSIDPTATIHGPTVIGDNCTIGAGVVITNSLIGKNVTIMQGSQVMLSVVSDRCYLPWHAALFMTTLMENSMVAQLSCLQMCVVGRNTFIGAGNIFTDFDLRNQPLHTYHLRKGASQPEKEEIGLPVIGSAVGHNCKIGSGFVVYPARMIGSNTTLIYADPEAVISRNIQAMRSIDDLEVDEAGEPMRTVYTWPRVLEHPAPPAKPEPTEPFQISWPEAARLRR</sequence>
<comment type="cofactor">
    <cofactor evidence="1">
        <name>Mg(2+)</name>
        <dbReference type="ChEBI" id="CHEBI:18420"/>
    </cofactor>
</comment>
<dbReference type="SUPFAM" id="SSF53448">
    <property type="entry name" value="Nucleotide-diphospho-sugar transferases"/>
    <property type="match status" value="1"/>
</dbReference>